<dbReference type="PANTHER" id="PTHR24111">
    <property type="entry name" value="LEUCINE-RICH REPEAT-CONTAINING PROTEIN 34"/>
    <property type="match status" value="1"/>
</dbReference>
<keyword evidence="1" id="KW-0677">Repeat</keyword>
<dbReference type="STRING" id="37360.A0A0G4J796"/>
<reference evidence="2 3" key="1">
    <citation type="submission" date="2015-02" db="EMBL/GenBank/DDBJ databases">
        <authorList>
            <person name="Chooi Y.-H."/>
        </authorList>
    </citation>
    <scope>NUCLEOTIDE SEQUENCE [LARGE SCALE GENOMIC DNA]</scope>
    <source>
        <strain evidence="2">E3</strain>
    </source>
</reference>
<dbReference type="Gene3D" id="3.80.10.10">
    <property type="entry name" value="Ribonuclease Inhibitor"/>
    <property type="match status" value="1"/>
</dbReference>
<dbReference type="InterPro" id="IPR052201">
    <property type="entry name" value="LRR-containing_regulator"/>
</dbReference>
<dbReference type="SMART" id="SM00368">
    <property type="entry name" value="LRR_RI"/>
    <property type="match status" value="3"/>
</dbReference>
<evidence type="ECO:0000256" key="1">
    <source>
        <dbReference type="ARBA" id="ARBA00022737"/>
    </source>
</evidence>
<dbReference type="AlphaFoldDB" id="A0A0G4J796"/>
<sequence>MRSVQVVAAGADHDRPGPTSAPDAGLSVGPSALAAHLVCDAVPEHIIRVSVLRLPAFGDVGAFRLARCLPRMRALRHLQISDCSMGPAACIAIGTGLASVARPLASLCLDYNEIGTAGLRHLNRCNALGAVEDVSLAFCGLVDVSLLASVLAGPSACIRRLDLSGNRIASIGAIAISAGLASNTTLERIDLSCTAMGAYAARTLHDVVGRRTPANSLTVIADGNNLVSIGNPTRLIPSWPVPPCDYTT</sequence>
<organism evidence="2 3">
    <name type="scientific">Plasmodiophora brassicae</name>
    <name type="common">Clubroot disease agent</name>
    <dbReference type="NCBI Taxonomy" id="37360"/>
    <lineage>
        <taxon>Eukaryota</taxon>
        <taxon>Sar</taxon>
        <taxon>Rhizaria</taxon>
        <taxon>Endomyxa</taxon>
        <taxon>Phytomyxea</taxon>
        <taxon>Plasmodiophorida</taxon>
        <taxon>Plasmodiophoridae</taxon>
        <taxon>Plasmodiophora</taxon>
    </lineage>
</organism>
<accession>A0A0G4J796</accession>
<dbReference type="InterPro" id="IPR032675">
    <property type="entry name" value="LRR_dom_sf"/>
</dbReference>
<evidence type="ECO:0000313" key="3">
    <source>
        <dbReference type="Proteomes" id="UP000039324"/>
    </source>
</evidence>
<keyword evidence="3" id="KW-1185">Reference proteome</keyword>
<dbReference type="SUPFAM" id="SSF52047">
    <property type="entry name" value="RNI-like"/>
    <property type="match status" value="1"/>
</dbReference>
<name>A0A0G4J796_PLABS</name>
<protein>
    <submittedName>
        <fullName evidence="2">Uncharacterized protein</fullName>
    </submittedName>
</protein>
<dbReference type="Pfam" id="PF13516">
    <property type="entry name" value="LRR_6"/>
    <property type="match status" value="1"/>
</dbReference>
<dbReference type="OrthoDB" id="184583at2759"/>
<dbReference type="InterPro" id="IPR001611">
    <property type="entry name" value="Leu-rich_rpt"/>
</dbReference>
<gene>
    <name evidence="2" type="ORF">PBRA_002989</name>
</gene>
<evidence type="ECO:0000313" key="2">
    <source>
        <dbReference type="EMBL" id="CEP03229.1"/>
    </source>
</evidence>
<dbReference type="PANTHER" id="PTHR24111:SF0">
    <property type="entry name" value="LEUCINE-RICH REPEAT-CONTAINING PROTEIN"/>
    <property type="match status" value="1"/>
</dbReference>
<proteinExistence type="predicted"/>
<dbReference type="EMBL" id="CDSF01000144">
    <property type="protein sequence ID" value="CEP03229.1"/>
    <property type="molecule type" value="Genomic_DNA"/>
</dbReference>
<dbReference type="Proteomes" id="UP000039324">
    <property type="component" value="Unassembled WGS sequence"/>
</dbReference>